<accession>A0A5P2B1L6</accession>
<reference evidence="2 3" key="1">
    <citation type="submission" date="2018-05" db="EMBL/GenBank/DDBJ databases">
        <title>Streptomyces venezuelae.</title>
        <authorList>
            <person name="Kim W."/>
            <person name="Lee N."/>
            <person name="Cho B.-K."/>
        </authorList>
    </citation>
    <scope>NUCLEOTIDE SEQUENCE [LARGE SCALE GENOMIC DNA]</scope>
    <source>
        <strain evidence="2 3">ATCC 15068</strain>
    </source>
</reference>
<sequence length="125" mass="13421">MSGSLSRDELHRAVGVLRQGERGPAEGGSEVSGRASTADDQQVCVARCAHESPGHAAAVPSFGVHGEIRELLPGAVRDRGRYAYVITGDIGEFRDDRRLGLWFRPSLLLTRSGDSFHPGSRPRAA</sequence>
<name>A0A5P2B1L6_STRVZ</name>
<dbReference type="AlphaFoldDB" id="A0A5P2B1L6"/>
<gene>
    <name evidence="2" type="ORF">DEJ46_36420</name>
</gene>
<feature type="region of interest" description="Disordered" evidence="1">
    <location>
        <begin position="14"/>
        <end position="38"/>
    </location>
</feature>
<evidence type="ECO:0000313" key="3">
    <source>
        <dbReference type="Proteomes" id="UP000324106"/>
    </source>
</evidence>
<proteinExistence type="predicted"/>
<evidence type="ECO:0000313" key="2">
    <source>
        <dbReference type="EMBL" id="QES23927.1"/>
    </source>
</evidence>
<protein>
    <submittedName>
        <fullName evidence="2">Uncharacterized protein</fullName>
    </submittedName>
</protein>
<dbReference type="Proteomes" id="UP000324106">
    <property type="component" value="Chromosome"/>
</dbReference>
<organism evidence="2 3">
    <name type="scientific">Streptomyces venezuelae</name>
    <dbReference type="NCBI Taxonomy" id="54571"/>
    <lineage>
        <taxon>Bacteria</taxon>
        <taxon>Bacillati</taxon>
        <taxon>Actinomycetota</taxon>
        <taxon>Actinomycetes</taxon>
        <taxon>Kitasatosporales</taxon>
        <taxon>Streptomycetaceae</taxon>
        <taxon>Streptomyces</taxon>
    </lineage>
</organism>
<dbReference type="EMBL" id="CP029194">
    <property type="protein sequence ID" value="QES23927.1"/>
    <property type="molecule type" value="Genomic_DNA"/>
</dbReference>
<evidence type="ECO:0000256" key="1">
    <source>
        <dbReference type="SAM" id="MobiDB-lite"/>
    </source>
</evidence>